<feature type="region of interest" description="Disordered" evidence="1">
    <location>
        <begin position="35"/>
        <end position="79"/>
    </location>
</feature>
<sequence>MTTNTSKGLRAAVFVAALGALSACQTAGTDGVFSGILPDGSNSTTPSTPAEPNQPAGEQVAAAPSGSNPNARTNLKNTRNALSEYCPAVRIRAGTETLRSFPEGADKEDEDNLRYQAVISQVARECAYVGQNLKINIGARGRIITGPKGGSGDVTMPIRVAVTVGRDTVYSKLHRPVQTIPAGRSNATFQFVDNEVIIPAPTATNVRVFVGFDEGPYNTP</sequence>
<reference evidence="4" key="1">
    <citation type="journal article" date="2019" name="Int. J. Syst. Evol. Microbiol.">
        <title>The Global Catalogue of Microorganisms (GCM) 10K type strain sequencing project: providing services to taxonomists for standard genome sequencing and annotation.</title>
        <authorList>
            <consortium name="The Broad Institute Genomics Platform"/>
            <consortium name="The Broad Institute Genome Sequencing Center for Infectious Disease"/>
            <person name="Wu L."/>
            <person name="Ma J."/>
        </authorList>
    </citation>
    <scope>NUCLEOTIDE SEQUENCE [LARGE SCALE GENOMIC DNA]</scope>
    <source>
        <strain evidence="4">CCUG 60023</strain>
    </source>
</reference>
<keyword evidence="2" id="KW-0732">Signal</keyword>
<feature type="signal peptide" evidence="2">
    <location>
        <begin position="1"/>
        <end position="27"/>
    </location>
</feature>
<feature type="compositionally biased region" description="Polar residues" evidence="1">
    <location>
        <begin position="65"/>
        <end position="79"/>
    </location>
</feature>
<protein>
    <recommendedName>
        <fullName evidence="5">Lipoprotein</fullName>
    </recommendedName>
</protein>
<gene>
    <name evidence="3" type="ORF">ACFQ14_05880</name>
</gene>
<name>A0ABW3FF76_9HYPH</name>
<evidence type="ECO:0008006" key="5">
    <source>
        <dbReference type="Google" id="ProtNLM"/>
    </source>
</evidence>
<accession>A0ABW3FF76</accession>
<evidence type="ECO:0000256" key="1">
    <source>
        <dbReference type="SAM" id="MobiDB-lite"/>
    </source>
</evidence>
<evidence type="ECO:0000256" key="2">
    <source>
        <dbReference type="SAM" id="SignalP"/>
    </source>
</evidence>
<evidence type="ECO:0000313" key="4">
    <source>
        <dbReference type="Proteomes" id="UP001597101"/>
    </source>
</evidence>
<comment type="caution">
    <text evidence="3">The sequence shown here is derived from an EMBL/GenBank/DDBJ whole genome shotgun (WGS) entry which is preliminary data.</text>
</comment>
<keyword evidence="4" id="KW-1185">Reference proteome</keyword>
<dbReference type="EMBL" id="JBHTJV010000003">
    <property type="protein sequence ID" value="MFD0915930.1"/>
    <property type="molecule type" value="Genomic_DNA"/>
</dbReference>
<dbReference type="Proteomes" id="UP001597101">
    <property type="component" value="Unassembled WGS sequence"/>
</dbReference>
<organism evidence="3 4">
    <name type="scientific">Pseudahrensia aquimaris</name>
    <dbReference type="NCBI Taxonomy" id="744461"/>
    <lineage>
        <taxon>Bacteria</taxon>
        <taxon>Pseudomonadati</taxon>
        <taxon>Pseudomonadota</taxon>
        <taxon>Alphaproteobacteria</taxon>
        <taxon>Hyphomicrobiales</taxon>
        <taxon>Ahrensiaceae</taxon>
        <taxon>Pseudahrensia</taxon>
    </lineage>
</organism>
<feature type="compositionally biased region" description="Polar residues" evidence="1">
    <location>
        <begin position="40"/>
        <end position="51"/>
    </location>
</feature>
<feature type="chain" id="PRO_5045889943" description="Lipoprotein" evidence="2">
    <location>
        <begin position="28"/>
        <end position="220"/>
    </location>
</feature>
<dbReference type="PROSITE" id="PS51257">
    <property type="entry name" value="PROKAR_LIPOPROTEIN"/>
    <property type="match status" value="1"/>
</dbReference>
<proteinExistence type="predicted"/>
<evidence type="ECO:0000313" key="3">
    <source>
        <dbReference type="EMBL" id="MFD0915930.1"/>
    </source>
</evidence>